<evidence type="ECO:0000256" key="3">
    <source>
        <dbReference type="ARBA" id="ARBA00023098"/>
    </source>
</evidence>
<proteinExistence type="predicted"/>
<dbReference type="PROSITE" id="PS51635">
    <property type="entry name" value="PNPLA"/>
    <property type="match status" value="1"/>
</dbReference>
<evidence type="ECO:0000256" key="2">
    <source>
        <dbReference type="ARBA" id="ARBA00022963"/>
    </source>
</evidence>
<evidence type="ECO:0000313" key="8">
    <source>
        <dbReference type="Proteomes" id="UP000192491"/>
    </source>
</evidence>
<organism evidence="7 8">
    <name type="scientific">Thiothrix lacustris</name>
    <dbReference type="NCBI Taxonomy" id="525917"/>
    <lineage>
        <taxon>Bacteria</taxon>
        <taxon>Pseudomonadati</taxon>
        <taxon>Pseudomonadota</taxon>
        <taxon>Gammaproteobacteria</taxon>
        <taxon>Thiotrichales</taxon>
        <taxon>Thiotrichaceae</taxon>
        <taxon>Thiothrix</taxon>
    </lineage>
</organism>
<name>A0A1Y1QS29_9GAMM</name>
<dbReference type="PANTHER" id="PTHR14226:SF76">
    <property type="entry name" value="NTE FAMILY PROTEIN RSSA"/>
    <property type="match status" value="1"/>
</dbReference>
<protein>
    <submittedName>
        <fullName evidence="7">Patatin</fullName>
    </submittedName>
</protein>
<accession>A0A1Y1QS29</accession>
<dbReference type="EMBL" id="MTEJ01000064">
    <property type="protein sequence ID" value="OQX12518.1"/>
    <property type="molecule type" value="Genomic_DNA"/>
</dbReference>
<dbReference type="GO" id="GO:0016042">
    <property type="term" value="P:lipid catabolic process"/>
    <property type="evidence" value="ECO:0007669"/>
    <property type="project" value="UniProtKB-UniRule"/>
</dbReference>
<feature type="short sequence motif" description="DGA/G" evidence="4">
    <location>
        <begin position="158"/>
        <end position="160"/>
    </location>
</feature>
<evidence type="ECO:0000256" key="4">
    <source>
        <dbReference type="PROSITE-ProRule" id="PRU01161"/>
    </source>
</evidence>
<keyword evidence="1 4" id="KW-0378">Hydrolase</keyword>
<comment type="caution">
    <text evidence="4">Lacks conserved residue(s) required for the propagation of feature annotation.</text>
</comment>
<dbReference type="AlphaFoldDB" id="A0A1Y1QS29"/>
<dbReference type="Pfam" id="PF01734">
    <property type="entry name" value="Patatin"/>
    <property type="match status" value="1"/>
</dbReference>
<evidence type="ECO:0000313" key="7">
    <source>
        <dbReference type="EMBL" id="OQX12518.1"/>
    </source>
</evidence>
<dbReference type="SUPFAM" id="SSF52151">
    <property type="entry name" value="FabD/lysophospholipase-like"/>
    <property type="match status" value="1"/>
</dbReference>
<feature type="active site" description="Nucleophile" evidence="4">
    <location>
        <position position="42"/>
    </location>
</feature>
<feature type="region of interest" description="Disordered" evidence="5">
    <location>
        <begin position="195"/>
        <end position="215"/>
    </location>
</feature>
<evidence type="ECO:0000256" key="5">
    <source>
        <dbReference type="SAM" id="MobiDB-lite"/>
    </source>
</evidence>
<gene>
    <name evidence="7" type="ORF">BWK73_14675</name>
</gene>
<dbReference type="InterPro" id="IPR016035">
    <property type="entry name" value="Acyl_Trfase/lysoPLipase"/>
</dbReference>
<dbReference type="InterPro" id="IPR002641">
    <property type="entry name" value="PNPLA_dom"/>
</dbReference>
<feature type="active site" description="Proton acceptor" evidence="4">
    <location>
        <position position="158"/>
    </location>
</feature>
<dbReference type="GO" id="GO:0016787">
    <property type="term" value="F:hydrolase activity"/>
    <property type="evidence" value="ECO:0007669"/>
    <property type="project" value="UniProtKB-UniRule"/>
</dbReference>
<keyword evidence="2 4" id="KW-0442">Lipid degradation</keyword>
<dbReference type="Proteomes" id="UP000192491">
    <property type="component" value="Unassembled WGS sequence"/>
</dbReference>
<dbReference type="PANTHER" id="PTHR14226">
    <property type="entry name" value="NEUROPATHY TARGET ESTERASE/SWISS CHEESE D.MELANOGASTER"/>
    <property type="match status" value="1"/>
</dbReference>
<dbReference type="InterPro" id="IPR050301">
    <property type="entry name" value="NTE"/>
</dbReference>
<keyword evidence="3 4" id="KW-0443">Lipid metabolism</keyword>
<reference evidence="7 8" key="1">
    <citation type="submission" date="2017-01" db="EMBL/GenBank/DDBJ databases">
        <title>Novel large sulfur bacteria in the metagenomes of groundwater-fed chemosynthetic microbial mats in the Lake Huron basin.</title>
        <authorList>
            <person name="Sharrar A.M."/>
            <person name="Flood B.E."/>
            <person name="Bailey J.V."/>
            <person name="Jones D.S."/>
            <person name="Biddanda B."/>
            <person name="Ruberg S.A."/>
            <person name="Marcus D.N."/>
            <person name="Dick G.J."/>
        </authorList>
    </citation>
    <scope>NUCLEOTIDE SEQUENCE [LARGE SCALE GENOMIC DNA]</scope>
    <source>
        <strain evidence="7">A8</strain>
    </source>
</reference>
<dbReference type="STRING" id="1123401.GCA_000621325_01487"/>
<evidence type="ECO:0000259" key="6">
    <source>
        <dbReference type="PROSITE" id="PS51635"/>
    </source>
</evidence>
<feature type="short sequence motif" description="GXSXG" evidence="4">
    <location>
        <begin position="40"/>
        <end position="44"/>
    </location>
</feature>
<evidence type="ECO:0000256" key="1">
    <source>
        <dbReference type="ARBA" id="ARBA00022801"/>
    </source>
</evidence>
<sequence length="324" mass="34862">MAHTPRIGIALGSGSSRGWAHIGVLRALAEHGIHPEIVCGCSVGAIVGAAYAAERLDVLETGVLALNRLELVRFFELNPSLNGFVNRDKLQQFFHTNVCDAQQSIEQLSCKFASVATNLETGREIWFTQGAVLEAVFASIALPGLFTPYRYGKQWLVDGGLVNPVPVSMCRALGAEIIIAVNLNGNISRRYANHIQKTKPEKPADPVASKTSAGEAAKPDTFVDTLAASLREYSAALFPDASNKPKETTPSLMDALAASINIMQDKITRSRMVGDPPEILLAPSLEHIGLLEFHRAAEAIAEGYDTVGRMLPEINRVLGLGIKP</sequence>
<dbReference type="Gene3D" id="3.40.1090.10">
    <property type="entry name" value="Cytosolic phospholipase A2 catalytic domain"/>
    <property type="match status" value="2"/>
</dbReference>
<comment type="caution">
    <text evidence="7">The sequence shown here is derived from an EMBL/GenBank/DDBJ whole genome shotgun (WGS) entry which is preliminary data.</text>
</comment>
<feature type="domain" description="PNPLA" evidence="6">
    <location>
        <begin position="9"/>
        <end position="171"/>
    </location>
</feature>